<dbReference type="PANTHER" id="PTHR47245:SF1">
    <property type="entry name" value="FOLDASE PROTEIN PRSA"/>
    <property type="match status" value="1"/>
</dbReference>
<dbReference type="OrthoDB" id="14196at2"/>
<protein>
    <recommendedName>
        <fullName evidence="2">peptidylprolyl isomerase</fullName>
        <ecNumber evidence="2">5.2.1.8</ecNumber>
    </recommendedName>
</protein>
<dbReference type="PANTHER" id="PTHR47245">
    <property type="entry name" value="PEPTIDYLPROLYL ISOMERASE"/>
    <property type="match status" value="1"/>
</dbReference>
<evidence type="ECO:0000313" key="9">
    <source>
        <dbReference type="Proteomes" id="UP000191931"/>
    </source>
</evidence>
<proteinExistence type="predicted"/>
<dbReference type="STRING" id="1246637.MTBBW1_1680056"/>
<feature type="domain" description="PpiC" evidence="7">
    <location>
        <begin position="77"/>
        <end position="168"/>
    </location>
</feature>
<dbReference type="Proteomes" id="UP000191931">
    <property type="component" value="Unassembled WGS sequence"/>
</dbReference>
<sequence>MGISVSDEELTQFSDHYRLITGLNSADETLAFFHRIAINQDIYEDLCEAKILISKIKKEMATQKSVLDYYMAHRAEFEKARISQIIVDSKNLANELMMRIEEDGEDFHTLARQYNTDDDLKWKSGYVGIIYRNMLPSDLASKIFTSEPGTIIDPLEVDGFHYIVKLEELIKPSPESEEVQRVVEEVIWNEWCSGIINQPFTVTDSKKTS</sequence>
<dbReference type="PROSITE" id="PS50198">
    <property type="entry name" value="PPIC_PPIASE_2"/>
    <property type="match status" value="1"/>
</dbReference>
<dbReference type="SUPFAM" id="SSF109998">
    <property type="entry name" value="Triger factor/SurA peptide-binding domain-like"/>
    <property type="match status" value="1"/>
</dbReference>
<dbReference type="GO" id="GO:0003755">
    <property type="term" value="F:peptidyl-prolyl cis-trans isomerase activity"/>
    <property type="evidence" value="ECO:0007669"/>
    <property type="project" value="UniProtKB-KW"/>
</dbReference>
<dbReference type="AlphaFoldDB" id="A0A1W1H9M3"/>
<keyword evidence="5 6" id="KW-0413">Isomerase</keyword>
<evidence type="ECO:0000256" key="1">
    <source>
        <dbReference type="ARBA" id="ARBA00000971"/>
    </source>
</evidence>
<evidence type="ECO:0000256" key="6">
    <source>
        <dbReference type="PROSITE-ProRule" id="PRU00278"/>
    </source>
</evidence>
<gene>
    <name evidence="8" type="ORF">MTBBW1_1680056</name>
</gene>
<keyword evidence="9" id="KW-1185">Reference proteome</keyword>
<dbReference type="EC" id="5.2.1.8" evidence="2"/>
<evidence type="ECO:0000256" key="3">
    <source>
        <dbReference type="ARBA" id="ARBA00022729"/>
    </source>
</evidence>
<dbReference type="InterPro" id="IPR046357">
    <property type="entry name" value="PPIase_dom_sf"/>
</dbReference>
<dbReference type="RefSeq" id="WP_080805858.1">
    <property type="nucleotide sequence ID" value="NZ_LT828551.1"/>
</dbReference>
<evidence type="ECO:0000256" key="2">
    <source>
        <dbReference type="ARBA" id="ARBA00013194"/>
    </source>
</evidence>
<name>A0A1W1H9M3_9BACT</name>
<keyword evidence="4 6" id="KW-0697">Rotamase</keyword>
<evidence type="ECO:0000259" key="7">
    <source>
        <dbReference type="PROSITE" id="PS50198"/>
    </source>
</evidence>
<evidence type="ECO:0000256" key="5">
    <source>
        <dbReference type="ARBA" id="ARBA00023235"/>
    </source>
</evidence>
<keyword evidence="3" id="KW-0732">Signal</keyword>
<reference evidence="8 9" key="1">
    <citation type="submission" date="2017-03" db="EMBL/GenBank/DDBJ databases">
        <authorList>
            <person name="Afonso C.L."/>
            <person name="Miller P.J."/>
            <person name="Scott M.A."/>
            <person name="Spackman E."/>
            <person name="Goraichik I."/>
            <person name="Dimitrov K.M."/>
            <person name="Suarez D.L."/>
            <person name="Swayne D.E."/>
        </authorList>
    </citation>
    <scope>NUCLEOTIDE SEQUENCE [LARGE SCALE GENOMIC DNA]</scope>
    <source>
        <strain evidence="8">PRJEB14757</strain>
    </source>
</reference>
<evidence type="ECO:0000313" key="8">
    <source>
        <dbReference type="EMBL" id="SLM29144.1"/>
    </source>
</evidence>
<dbReference type="EMBL" id="FWEV01000077">
    <property type="protein sequence ID" value="SLM29144.1"/>
    <property type="molecule type" value="Genomic_DNA"/>
</dbReference>
<dbReference type="InterPro" id="IPR027304">
    <property type="entry name" value="Trigger_fact/SurA_dom_sf"/>
</dbReference>
<accession>A0A1W1H9M3</accession>
<evidence type="ECO:0000256" key="4">
    <source>
        <dbReference type="ARBA" id="ARBA00023110"/>
    </source>
</evidence>
<dbReference type="Gene3D" id="3.10.50.40">
    <property type="match status" value="1"/>
</dbReference>
<dbReference type="SUPFAM" id="SSF54534">
    <property type="entry name" value="FKBP-like"/>
    <property type="match status" value="1"/>
</dbReference>
<comment type="catalytic activity">
    <reaction evidence="1">
        <text>[protein]-peptidylproline (omega=180) = [protein]-peptidylproline (omega=0)</text>
        <dbReference type="Rhea" id="RHEA:16237"/>
        <dbReference type="Rhea" id="RHEA-COMP:10747"/>
        <dbReference type="Rhea" id="RHEA-COMP:10748"/>
        <dbReference type="ChEBI" id="CHEBI:83833"/>
        <dbReference type="ChEBI" id="CHEBI:83834"/>
        <dbReference type="EC" id="5.2.1.8"/>
    </reaction>
</comment>
<dbReference type="InterPro" id="IPR000297">
    <property type="entry name" value="PPIase_PpiC"/>
</dbReference>
<dbReference type="InterPro" id="IPR050245">
    <property type="entry name" value="PrsA_foldase"/>
</dbReference>
<dbReference type="Pfam" id="PF00639">
    <property type="entry name" value="Rotamase"/>
    <property type="match status" value="1"/>
</dbReference>
<organism evidence="8 9">
    <name type="scientific">Desulfamplus magnetovallimortis</name>
    <dbReference type="NCBI Taxonomy" id="1246637"/>
    <lineage>
        <taxon>Bacteria</taxon>
        <taxon>Pseudomonadati</taxon>
        <taxon>Thermodesulfobacteriota</taxon>
        <taxon>Desulfobacteria</taxon>
        <taxon>Desulfobacterales</taxon>
        <taxon>Desulfobacteraceae</taxon>
        <taxon>Desulfamplus</taxon>
    </lineage>
</organism>